<evidence type="ECO:0000313" key="1">
    <source>
        <dbReference type="EMBL" id="RGP72571.1"/>
    </source>
</evidence>
<name>A0A395SJK6_FUSSP</name>
<accession>A0A395SJK6</accession>
<sequence length="296" mass="33509">MDKGDNTGCGLSSLSQLAEVQLPVAQDAQHVQGAHLADTSHLSVEGEIQDNAAVPTPEKLPKQRTKLPVRQDPYTVSLKDFKELMIRARLDEWKARAQLVYTPGQVDVTALWSPQVAGIESTKDGMISFDGFDRTWFVPFDLEAPIPAERQSIADDLANRHRELSHAHRVRIIQDRESHGKILRLIEDEVKETCWSQLDKDTGPHMALTQWDEVPGFVSMIARARLEDGREPLPGYYQAMVLELGTDGKITYQRISLPSDVDVEGLISRLESWYPYHDEHSTDIIKHFCRKLEFVS</sequence>
<dbReference type="Proteomes" id="UP000266152">
    <property type="component" value="Unassembled WGS sequence"/>
</dbReference>
<gene>
    <name evidence="1" type="ORF">FSPOR_2621</name>
</gene>
<reference evidence="1 2" key="1">
    <citation type="journal article" date="2018" name="PLoS Pathog.">
        <title>Evolution of structural diversity of trichothecenes, a family of toxins produced by plant pathogenic and entomopathogenic fungi.</title>
        <authorList>
            <person name="Proctor R.H."/>
            <person name="McCormick S.P."/>
            <person name="Kim H.S."/>
            <person name="Cardoza R.E."/>
            <person name="Stanley A.M."/>
            <person name="Lindo L."/>
            <person name="Kelly A."/>
            <person name="Brown D.W."/>
            <person name="Lee T."/>
            <person name="Vaughan M.M."/>
            <person name="Alexander N.J."/>
            <person name="Busman M."/>
            <person name="Gutierrez S."/>
        </authorList>
    </citation>
    <scope>NUCLEOTIDE SEQUENCE [LARGE SCALE GENOMIC DNA]</scope>
    <source>
        <strain evidence="1 2">NRRL 3299</strain>
    </source>
</reference>
<keyword evidence="2" id="KW-1185">Reference proteome</keyword>
<dbReference type="AlphaFoldDB" id="A0A395SJK6"/>
<organism evidence="1 2">
    <name type="scientific">Fusarium sporotrichioides</name>
    <dbReference type="NCBI Taxonomy" id="5514"/>
    <lineage>
        <taxon>Eukaryota</taxon>
        <taxon>Fungi</taxon>
        <taxon>Dikarya</taxon>
        <taxon>Ascomycota</taxon>
        <taxon>Pezizomycotina</taxon>
        <taxon>Sordariomycetes</taxon>
        <taxon>Hypocreomycetidae</taxon>
        <taxon>Hypocreales</taxon>
        <taxon>Nectriaceae</taxon>
        <taxon>Fusarium</taxon>
    </lineage>
</organism>
<proteinExistence type="predicted"/>
<protein>
    <submittedName>
        <fullName evidence="1">Uncharacterized protein</fullName>
    </submittedName>
</protein>
<dbReference type="EMBL" id="PXOF01000033">
    <property type="protein sequence ID" value="RGP72571.1"/>
    <property type="molecule type" value="Genomic_DNA"/>
</dbReference>
<evidence type="ECO:0000313" key="2">
    <source>
        <dbReference type="Proteomes" id="UP000266152"/>
    </source>
</evidence>
<comment type="caution">
    <text evidence="1">The sequence shown here is derived from an EMBL/GenBank/DDBJ whole genome shotgun (WGS) entry which is preliminary data.</text>
</comment>